<gene>
    <name evidence="1" type="ORF">MNBD_GAMMA09-2824</name>
</gene>
<dbReference type="PANTHER" id="PTHR43393">
    <property type="entry name" value="CYTOKININ RIBOSIDE 5'-MONOPHOSPHATE PHOSPHORIBOHYDROLASE"/>
    <property type="match status" value="1"/>
</dbReference>
<dbReference type="EMBL" id="UOFI01000085">
    <property type="protein sequence ID" value="VAW66754.1"/>
    <property type="molecule type" value="Genomic_DNA"/>
</dbReference>
<dbReference type="AlphaFoldDB" id="A0A3B0YDD5"/>
<organism evidence="1">
    <name type="scientific">hydrothermal vent metagenome</name>
    <dbReference type="NCBI Taxonomy" id="652676"/>
    <lineage>
        <taxon>unclassified sequences</taxon>
        <taxon>metagenomes</taxon>
        <taxon>ecological metagenomes</taxon>
    </lineage>
</organism>
<proteinExistence type="predicted"/>
<dbReference type="PANTHER" id="PTHR43393:SF3">
    <property type="entry name" value="LYSINE DECARBOXYLASE-LIKE PROTEIN"/>
    <property type="match status" value="1"/>
</dbReference>
<dbReference type="SUPFAM" id="SSF102405">
    <property type="entry name" value="MCP/YpsA-like"/>
    <property type="match status" value="1"/>
</dbReference>
<name>A0A3B0YDD5_9ZZZZ</name>
<dbReference type="Gene3D" id="3.40.50.450">
    <property type="match status" value="1"/>
</dbReference>
<dbReference type="InterPro" id="IPR041164">
    <property type="entry name" value="LDcluster4"/>
</dbReference>
<protein>
    <submittedName>
        <fullName evidence="1">Uncharacterized protein</fullName>
    </submittedName>
</protein>
<sequence>MEPGAARLKVEIIKKQLSEQPDDREIQRRLSVAKRILAKSHFYDIAREFSALVAKSGKGPSDSRLVVMTGGGPGIMEASNCGAHDAGAKTVGLNITLPHEQFPNPPMLHLSCVFSFTIFPCVKCILYYALEY</sequence>
<evidence type="ECO:0000313" key="1">
    <source>
        <dbReference type="EMBL" id="VAW66754.1"/>
    </source>
</evidence>
<dbReference type="InterPro" id="IPR052341">
    <property type="entry name" value="LOG_family_nucleotidases"/>
</dbReference>
<accession>A0A3B0YDD5</accession>
<dbReference type="GO" id="GO:0005829">
    <property type="term" value="C:cytosol"/>
    <property type="evidence" value="ECO:0007669"/>
    <property type="project" value="TreeGrafter"/>
</dbReference>
<reference evidence="1" key="1">
    <citation type="submission" date="2018-06" db="EMBL/GenBank/DDBJ databases">
        <authorList>
            <person name="Zhirakovskaya E."/>
        </authorList>
    </citation>
    <scope>NUCLEOTIDE SEQUENCE</scope>
</reference>
<dbReference type="Pfam" id="PF18306">
    <property type="entry name" value="LDcluster4"/>
    <property type="match status" value="1"/>
</dbReference>